<feature type="transmembrane region" description="Helical" evidence="1">
    <location>
        <begin position="71"/>
        <end position="91"/>
    </location>
</feature>
<keyword evidence="3" id="KW-1185">Reference proteome</keyword>
<sequence length="433" mass="46227">MDGLADLSLISGPLPWIVTAVGVVGGLWLLSSRRRWFAHRAVPLCTTFAVLATAVLYVVVEKWWRPFPDAIAMPIYVWIGIAICGVALVIPRMIAAGGWPGRILSVVAVVALALAAGAQINLEFAEFPTIRSALGLPEKGRTSFSELATHVSKTVSGIPLDTEWHPAADMPTEGKIATVPIPGERSGFDARDAEIYAPPAYFSDPRPLLPVLVLLAGQPGAPEDWLRGGRLVETMNRFADAHAGLAPLVVVADGTGSELANPLCTDSPLGNVATYLAVDVPAWIKAHLQIDPQPRAWAVGGLSYGGTCALQLATNNPDIYPTFLDFSGQEEPTLGDRQRTVAAGFGGDEAAFIKVNPMDLMRTKKYPTSAGAFVVGSDDKDYRPGQMKVAQAARDAGMDVTYLELPGGHSWSVWSAALEKQMDWLARRLGLIG</sequence>
<comment type="caution">
    <text evidence="2">The sequence shown here is derived from an EMBL/GenBank/DDBJ whole genome shotgun (WGS) entry which is preliminary data.</text>
</comment>
<evidence type="ECO:0000313" key="3">
    <source>
        <dbReference type="Proteomes" id="UP000535543"/>
    </source>
</evidence>
<evidence type="ECO:0000313" key="2">
    <source>
        <dbReference type="EMBL" id="NMN97456.1"/>
    </source>
</evidence>
<dbReference type="EMBL" id="VCQU01000007">
    <property type="protein sequence ID" value="NMN97456.1"/>
    <property type="molecule type" value="Genomic_DNA"/>
</dbReference>
<dbReference type="RefSeq" id="WP_169590338.1">
    <property type="nucleotide sequence ID" value="NZ_VCQU01000007.1"/>
</dbReference>
<proteinExistence type="predicted"/>
<reference evidence="2 3" key="1">
    <citation type="submission" date="2019-05" db="EMBL/GenBank/DDBJ databases">
        <authorList>
            <person name="Lee S.D."/>
        </authorList>
    </citation>
    <scope>NUCLEOTIDE SEQUENCE [LARGE SCALE GENOMIC DNA]</scope>
    <source>
        <strain evidence="2 3">YC2-7</strain>
    </source>
</reference>
<dbReference type="Pfam" id="PF00756">
    <property type="entry name" value="Esterase"/>
    <property type="match status" value="1"/>
</dbReference>
<protein>
    <submittedName>
        <fullName evidence="2">Esterase</fullName>
    </submittedName>
</protein>
<evidence type="ECO:0000256" key="1">
    <source>
        <dbReference type="SAM" id="Phobius"/>
    </source>
</evidence>
<dbReference type="PANTHER" id="PTHR48098">
    <property type="entry name" value="ENTEROCHELIN ESTERASE-RELATED"/>
    <property type="match status" value="1"/>
</dbReference>
<feature type="transmembrane region" description="Helical" evidence="1">
    <location>
        <begin position="103"/>
        <end position="122"/>
    </location>
</feature>
<keyword evidence="1" id="KW-0812">Transmembrane</keyword>
<dbReference type="PANTHER" id="PTHR48098:SF1">
    <property type="entry name" value="DIACYLGLYCEROL ACYLTRANSFERASE_MYCOLYLTRANSFERASE AG85A"/>
    <property type="match status" value="1"/>
</dbReference>
<keyword evidence="1" id="KW-1133">Transmembrane helix</keyword>
<dbReference type="Proteomes" id="UP000535543">
    <property type="component" value="Unassembled WGS sequence"/>
</dbReference>
<organism evidence="2 3">
    <name type="scientific">Antrihabitans stalactiti</name>
    <dbReference type="NCBI Taxonomy" id="2584121"/>
    <lineage>
        <taxon>Bacteria</taxon>
        <taxon>Bacillati</taxon>
        <taxon>Actinomycetota</taxon>
        <taxon>Actinomycetes</taxon>
        <taxon>Mycobacteriales</taxon>
        <taxon>Nocardiaceae</taxon>
        <taxon>Antrihabitans</taxon>
    </lineage>
</organism>
<dbReference type="InterPro" id="IPR029058">
    <property type="entry name" value="AB_hydrolase_fold"/>
</dbReference>
<keyword evidence="1" id="KW-0472">Membrane</keyword>
<dbReference type="Gene3D" id="3.40.50.1820">
    <property type="entry name" value="alpha/beta hydrolase"/>
    <property type="match status" value="1"/>
</dbReference>
<feature type="transmembrane region" description="Helical" evidence="1">
    <location>
        <begin position="42"/>
        <end position="59"/>
    </location>
</feature>
<accession>A0A848KI45</accession>
<gene>
    <name evidence="2" type="ORF">FGL95_20675</name>
</gene>
<feature type="transmembrane region" description="Helical" evidence="1">
    <location>
        <begin position="12"/>
        <end position="30"/>
    </location>
</feature>
<dbReference type="InterPro" id="IPR050583">
    <property type="entry name" value="Mycobacterial_A85_antigen"/>
</dbReference>
<dbReference type="InterPro" id="IPR000801">
    <property type="entry name" value="Esterase-like"/>
</dbReference>
<name>A0A848KI45_9NOCA</name>
<reference evidence="2 3" key="2">
    <citation type="submission" date="2020-06" db="EMBL/GenBank/DDBJ databases">
        <title>Antribacter stalactiti gen. nov., sp. nov., a new member of the family Nacardiaceae isolated from a cave.</title>
        <authorList>
            <person name="Kim I.S."/>
        </authorList>
    </citation>
    <scope>NUCLEOTIDE SEQUENCE [LARGE SCALE GENOMIC DNA]</scope>
    <source>
        <strain evidence="2 3">YC2-7</strain>
    </source>
</reference>
<dbReference type="AlphaFoldDB" id="A0A848KI45"/>
<dbReference type="GO" id="GO:0016747">
    <property type="term" value="F:acyltransferase activity, transferring groups other than amino-acyl groups"/>
    <property type="evidence" value="ECO:0007669"/>
    <property type="project" value="TreeGrafter"/>
</dbReference>
<dbReference type="SUPFAM" id="SSF53474">
    <property type="entry name" value="alpha/beta-Hydrolases"/>
    <property type="match status" value="1"/>
</dbReference>